<dbReference type="AlphaFoldDB" id="C4J7T6"/>
<accession>C4J7T6</accession>
<organism evidence="1">
    <name type="scientific">Zea mays</name>
    <name type="common">Maize</name>
    <dbReference type="NCBI Taxonomy" id="4577"/>
    <lineage>
        <taxon>Eukaryota</taxon>
        <taxon>Viridiplantae</taxon>
        <taxon>Streptophyta</taxon>
        <taxon>Embryophyta</taxon>
        <taxon>Tracheophyta</taxon>
        <taxon>Spermatophyta</taxon>
        <taxon>Magnoliopsida</taxon>
        <taxon>Liliopsida</taxon>
        <taxon>Poales</taxon>
        <taxon>Poaceae</taxon>
        <taxon>PACMAD clade</taxon>
        <taxon>Panicoideae</taxon>
        <taxon>Andropogonodae</taxon>
        <taxon>Andropogoneae</taxon>
        <taxon>Tripsacinae</taxon>
        <taxon>Zea</taxon>
    </lineage>
</organism>
<dbReference type="EMBL" id="BT086883">
    <property type="protein sequence ID" value="ACR37236.1"/>
    <property type="molecule type" value="mRNA"/>
</dbReference>
<reference evidence="1" key="1">
    <citation type="journal article" date="2009" name="PLoS Genet.">
        <title>Sequencing, mapping, and analysis of 27,455 maize full-length cDNAs.</title>
        <authorList>
            <person name="Soderlund C."/>
            <person name="Descour A."/>
            <person name="Kudrna D."/>
            <person name="Bomhoff M."/>
            <person name="Boyd L."/>
            <person name="Currie J."/>
            <person name="Angelova A."/>
            <person name="Collura K."/>
            <person name="Wissotski M."/>
            <person name="Ashley E."/>
            <person name="Morrow D."/>
            <person name="Fernandes J."/>
            <person name="Walbot V."/>
            <person name="Yu Y."/>
        </authorList>
    </citation>
    <scope>NUCLEOTIDE SEQUENCE</scope>
    <source>
        <strain evidence="1">B73</strain>
    </source>
</reference>
<protein>
    <submittedName>
        <fullName evidence="1">Uncharacterized protein</fullName>
    </submittedName>
</protein>
<name>C4J7T6_MAIZE</name>
<evidence type="ECO:0000313" key="1">
    <source>
        <dbReference type="EMBL" id="ACR37236.1"/>
    </source>
</evidence>
<sequence>MRSLDRFGRCCFEMCLQ</sequence>
<proteinExistence type="evidence at transcript level"/>